<keyword evidence="1" id="KW-0472">Membrane</keyword>
<reference evidence="2" key="1">
    <citation type="submission" date="2018-10" db="EMBL/GenBank/DDBJ databases">
        <title>Effector identification in a new, highly contiguous assembly of the strawberry crown rot pathogen Phytophthora cactorum.</title>
        <authorList>
            <person name="Armitage A.D."/>
            <person name="Nellist C.F."/>
            <person name="Bates H."/>
            <person name="Vickerstaff R.J."/>
            <person name="Harrison R.J."/>
        </authorList>
    </citation>
    <scope>NUCLEOTIDE SEQUENCE</scope>
    <source>
        <strain evidence="2">4032</strain>
        <strain evidence="3">4040</strain>
        <strain evidence="4">P415</strain>
    </source>
</reference>
<dbReference type="VEuPathDB" id="FungiDB:PC110_g4373"/>
<dbReference type="AlphaFoldDB" id="A0A8T1L7Z0"/>
<proteinExistence type="predicted"/>
<protein>
    <submittedName>
        <fullName evidence="2">Uncharacterized protein</fullName>
    </submittedName>
</protein>
<evidence type="ECO:0000313" key="3">
    <source>
        <dbReference type="EMBL" id="KAG2946569.1"/>
    </source>
</evidence>
<dbReference type="Proteomes" id="UP000774804">
    <property type="component" value="Unassembled WGS sequence"/>
</dbReference>
<evidence type="ECO:0000313" key="4">
    <source>
        <dbReference type="EMBL" id="KAG2988526.1"/>
    </source>
</evidence>
<dbReference type="EMBL" id="RCMK01000154">
    <property type="protein sequence ID" value="KAG2946569.1"/>
    <property type="molecule type" value="Genomic_DNA"/>
</dbReference>
<feature type="transmembrane region" description="Helical" evidence="1">
    <location>
        <begin position="302"/>
        <end position="324"/>
    </location>
</feature>
<evidence type="ECO:0000256" key="1">
    <source>
        <dbReference type="SAM" id="Phobius"/>
    </source>
</evidence>
<accession>A0A8T1L7Z0</accession>
<keyword evidence="1" id="KW-0812">Transmembrane</keyword>
<evidence type="ECO:0000313" key="5">
    <source>
        <dbReference type="Proteomes" id="UP000774804"/>
    </source>
</evidence>
<gene>
    <name evidence="2" type="ORF">PC115_g6349</name>
    <name evidence="3" type="ORF">PC117_g7495</name>
    <name evidence="4" type="ORF">PC118_g6643</name>
</gene>
<keyword evidence="1" id="KW-1133">Transmembrane helix</keyword>
<evidence type="ECO:0000313" key="2">
    <source>
        <dbReference type="EMBL" id="KAG2930698.1"/>
    </source>
</evidence>
<dbReference type="Proteomes" id="UP000697107">
    <property type="component" value="Unassembled WGS sequence"/>
</dbReference>
<comment type="caution">
    <text evidence="2">The sequence shown here is derived from an EMBL/GenBank/DDBJ whole genome shotgun (WGS) entry which is preliminary data.</text>
</comment>
<sequence>MARTDSFFAVIYRRKARQSSPPEARAVPLINSPNIYTLIMPFGRRCFALLAPLLLASAAQAKNYFNQSAGYVIEISTDDWSNYDTNGGCVTCPYTCIAPTESYDGTTINASNTTMTASLPSIYTQVKSNGCCYSSTSTTQPSCSTEASPSTAENCGFLYGPTLEWRINNALKPLTDSMTAILFASTDCETFWAVGKQDIRYTSNTKSIKGSKMIQSGCYGDPAGTPMILSGCLTSQLTYSKTKTYTWKNLAEKCEGLAGRCVITNAVWEQHLECCTSRTGLASDWDTTFKTYTKSATKTTTLSGAAITGIVIGGVALLMCLIHFGAKVRERARQTALMREQEATDDYEEIMTPLTAADKQPVALQRPIGPASLEVSLHEGDQIYRKKEDELLFEGDMY</sequence>
<organism evidence="2 5">
    <name type="scientific">Phytophthora cactorum</name>
    <dbReference type="NCBI Taxonomy" id="29920"/>
    <lineage>
        <taxon>Eukaryota</taxon>
        <taxon>Sar</taxon>
        <taxon>Stramenopiles</taxon>
        <taxon>Oomycota</taxon>
        <taxon>Peronosporomycetes</taxon>
        <taxon>Peronosporales</taxon>
        <taxon>Peronosporaceae</taxon>
        <taxon>Phytophthora</taxon>
    </lineage>
</organism>
<dbReference type="EMBL" id="RCML01000151">
    <property type="protein sequence ID" value="KAG2988526.1"/>
    <property type="molecule type" value="Genomic_DNA"/>
</dbReference>
<name>A0A8T1L7Z0_9STRA</name>
<dbReference type="EMBL" id="RCMI01000141">
    <property type="protein sequence ID" value="KAG2930698.1"/>
    <property type="molecule type" value="Genomic_DNA"/>
</dbReference>
<dbReference type="Proteomes" id="UP000736787">
    <property type="component" value="Unassembled WGS sequence"/>
</dbReference>